<evidence type="ECO:0000313" key="2">
    <source>
        <dbReference type="EMBL" id="KKK85394.1"/>
    </source>
</evidence>
<accession>A0A0F9B450</accession>
<organism evidence="2">
    <name type="scientific">marine sediment metagenome</name>
    <dbReference type="NCBI Taxonomy" id="412755"/>
    <lineage>
        <taxon>unclassified sequences</taxon>
        <taxon>metagenomes</taxon>
        <taxon>ecological metagenomes</taxon>
    </lineage>
</organism>
<keyword evidence="1" id="KW-1133">Transmembrane helix</keyword>
<name>A0A0F9B450_9ZZZZ</name>
<feature type="transmembrane region" description="Helical" evidence="1">
    <location>
        <begin position="103"/>
        <end position="123"/>
    </location>
</feature>
<evidence type="ECO:0000256" key="1">
    <source>
        <dbReference type="SAM" id="Phobius"/>
    </source>
</evidence>
<proteinExistence type="predicted"/>
<keyword evidence="1" id="KW-0812">Transmembrane</keyword>
<feature type="non-terminal residue" evidence="2">
    <location>
        <position position="1"/>
    </location>
</feature>
<comment type="caution">
    <text evidence="2">The sequence shown here is derived from an EMBL/GenBank/DDBJ whole genome shotgun (WGS) entry which is preliminary data.</text>
</comment>
<dbReference type="EMBL" id="LAZR01051332">
    <property type="protein sequence ID" value="KKK85394.1"/>
    <property type="molecule type" value="Genomic_DNA"/>
</dbReference>
<gene>
    <name evidence="2" type="ORF">LCGC14_2773750</name>
</gene>
<sequence>HSPGAERANLRLGEQARFVIPEGIASAVLLKPDGQTQDCPVLDGRVAVAATTPGVYTLRAGDYSWSFACNAASREESDLSACQSGRWGSWSDSEHFLYERADISWLLALGAIAVLTCHLMLVARSWSGGAA</sequence>
<protein>
    <submittedName>
        <fullName evidence="2">Uncharacterized protein</fullName>
    </submittedName>
</protein>
<keyword evidence="1" id="KW-0472">Membrane</keyword>
<dbReference type="AlphaFoldDB" id="A0A0F9B450"/>
<reference evidence="2" key="1">
    <citation type="journal article" date="2015" name="Nature">
        <title>Complex archaea that bridge the gap between prokaryotes and eukaryotes.</title>
        <authorList>
            <person name="Spang A."/>
            <person name="Saw J.H."/>
            <person name="Jorgensen S.L."/>
            <person name="Zaremba-Niedzwiedzka K."/>
            <person name="Martijn J."/>
            <person name="Lind A.E."/>
            <person name="van Eijk R."/>
            <person name="Schleper C."/>
            <person name="Guy L."/>
            <person name="Ettema T.J."/>
        </authorList>
    </citation>
    <scope>NUCLEOTIDE SEQUENCE</scope>
</reference>